<evidence type="ECO:0000256" key="9">
    <source>
        <dbReference type="SAM" id="MobiDB-lite"/>
    </source>
</evidence>
<dbReference type="EC" id="2.7.11.1" evidence="1"/>
<evidence type="ECO:0000256" key="3">
    <source>
        <dbReference type="ARBA" id="ARBA00022679"/>
    </source>
</evidence>
<gene>
    <name evidence="11" type="primary">pknG</name>
    <name evidence="11" type="ORF">CUD01_09710</name>
</gene>
<evidence type="ECO:0000256" key="5">
    <source>
        <dbReference type="ARBA" id="ARBA00022777"/>
    </source>
</evidence>
<dbReference type="FunFam" id="1.10.510.10:FF:000306">
    <property type="entry name" value="Serine/threonine protein kinase"/>
    <property type="match status" value="1"/>
</dbReference>
<dbReference type="AlphaFoldDB" id="A0A4Y3K976"/>
<dbReference type="RefSeq" id="WP_141319206.1">
    <property type="nucleotide sequence ID" value="NZ_BJLP01000012.1"/>
</dbReference>
<comment type="catalytic activity">
    <reaction evidence="7">
        <text>L-threonyl-[protein] + ATP = O-phospho-L-threonyl-[protein] + ADP + H(+)</text>
        <dbReference type="Rhea" id="RHEA:46608"/>
        <dbReference type="Rhea" id="RHEA-COMP:11060"/>
        <dbReference type="Rhea" id="RHEA-COMP:11605"/>
        <dbReference type="ChEBI" id="CHEBI:15378"/>
        <dbReference type="ChEBI" id="CHEBI:30013"/>
        <dbReference type="ChEBI" id="CHEBI:30616"/>
        <dbReference type="ChEBI" id="CHEBI:61977"/>
        <dbReference type="ChEBI" id="CHEBI:456216"/>
        <dbReference type="EC" id="2.7.11.1"/>
    </reaction>
</comment>
<feature type="region of interest" description="Disordered" evidence="9">
    <location>
        <begin position="53"/>
        <end position="112"/>
    </location>
</feature>
<dbReference type="InterPro" id="IPR031634">
    <property type="entry name" value="PknG_rubred"/>
</dbReference>
<dbReference type="PROSITE" id="PS50011">
    <property type="entry name" value="PROTEIN_KINASE_DOM"/>
    <property type="match status" value="1"/>
</dbReference>
<dbReference type="InterPro" id="IPR000719">
    <property type="entry name" value="Prot_kinase_dom"/>
</dbReference>
<dbReference type="EMBL" id="BJLP01000012">
    <property type="protein sequence ID" value="GEA80527.1"/>
    <property type="molecule type" value="Genomic_DNA"/>
</dbReference>
<dbReference type="Pfam" id="PF16919">
    <property type="entry name" value="PknG_rubred"/>
    <property type="match status" value="1"/>
</dbReference>
<evidence type="ECO:0000256" key="2">
    <source>
        <dbReference type="ARBA" id="ARBA00022527"/>
    </source>
</evidence>
<dbReference type="Pfam" id="PF16918">
    <property type="entry name" value="PknG_TPR"/>
    <property type="match status" value="1"/>
</dbReference>
<dbReference type="Proteomes" id="UP000315842">
    <property type="component" value="Unassembled WGS sequence"/>
</dbReference>
<keyword evidence="3" id="KW-0808">Transferase</keyword>
<dbReference type="SUPFAM" id="SSF56112">
    <property type="entry name" value="Protein kinase-like (PK-like)"/>
    <property type="match status" value="1"/>
</dbReference>
<proteinExistence type="predicted"/>
<dbReference type="InterPro" id="IPR011990">
    <property type="entry name" value="TPR-like_helical_dom_sf"/>
</dbReference>
<evidence type="ECO:0000313" key="12">
    <source>
        <dbReference type="Proteomes" id="UP000315842"/>
    </source>
</evidence>
<evidence type="ECO:0000256" key="6">
    <source>
        <dbReference type="ARBA" id="ARBA00022840"/>
    </source>
</evidence>
<dbReference type="GO" id="GO:0005524">
    <property type="term" value="F:ATP binding"/>
    <property type="evidence" value="ECO:0007669"/>
    <property type="project" value="UniProtKB-KW"/>
</dbReference>
<evidence type="ECO:0000256" key="8">
    <source>
        <dbReference type="ARBA" id="ARBA00048679"/>
    </source>
</evidence>
<dbReference type="Pfam" id="PF00069">
    <property type="entry name" value="Pkinase"/>
    <property type="match status" value="1"/>
</dbReference>
<dbReference type="CDD" id="cd14014">
    <property type="entry name" value="STKc_PknB_like"/>
    <property type="match status" value="1"/>
</dbReference>
<keyword evidence="6" id="KW-0067">ATP-binding</keyword>
<sequence length="775" mass="81118">MTACTEPGCTGTYEDGYCDVCGSPQAPTAPAGTGVTAAPVAAGASATSLLGTGIAGTATSPRGGAAAGEDPDAERSTRTGRTSSSRLATAALGSARTAATGSRATRRLGTGSTRLRGARLGAGLTTVPSAPVRDPLQVVMADPQVPERKRFCPSCGAPVGRERDGVPGRTKGFCPQCGSGFDFDPRLVPGDLVGGQYEVVGCLAHGGLGWIYLARDQNVSGRWVVLKGLLNAGDADAYAAAIAERQFLAEVEHPLIVEIYNFVMHDGAGYTVMEYVGGTSLKEMLTARREANAGVNDPLPVAHAVALVLEVLPAFAYLHDVGLLYCDFKPDNVIQQGDAVKLIDMGGVRRVDDLDSAIFGTIGYQAPEVGEVGPSVASDVYTIGRTLVSLVIDFRGNTTTYAASLPAVADTPVFATYDSFYRLVAKACAPDPSDRFATVDELRTQLLGVLREVVAADRGPGHPALHSAASVLFDAPTTDGPHAPLRWDELPTLKVDASDPAASWLAGVSVADPHQRIEALGEAPEESVEVRLARARAGIEAGEPEVVRAALAQVLDADPWEWRAVWLDGLAQLAAGDPVAARASFNAVYGQVPGELAPKLALAVACELSDEPEIAEQLYVICARSDANYTAVSAFGLARVRRAAGDLDGALAALDLVTATRSSFAEARVQRAQLLTTSDRGVPALAEALAGLERVTVEPQQRVDLRIEVFTAALAEVERSGAKPTLRIADVPVDDATLRDALEAAYRESAALAPSRDARIALVDRANAVRRWTAW</sequence>
<dbReference type="SUPFAM" id="SSF48452">
    <property type="entry name" value="TPR-like"/>
    <property type="match status" value="1"/>
</dbReference>
<dbReference type="InterPro" id="IPR031636">
    <property type="entry name" value="PknG_TPR"/>
</dbReference>
<name>A0A4Y3K976_CELUD</name>
<evidence type="ECO:0000256" key="4">
    <source>
        <dbReference type="ARBA" id="ARBA00022741"/>
    </source>
</evidence>
<keyword evidence="12" id="KW-1185">Reference proteome</keyword>
<organism evidence="11 12">
    <name type="scientific">Cellulomonas uda</name>
    <dbReference type="NCBI Taxonomy" id="1714"/>
    <lineage>
        <taxon>Bacteria</taxon>
        <taxon>Bacillati</taxon>
        <taxon>Actinomycetota</taxon>
        <taxon>Actinomycetes</taxon>
        <taxon>Micrococcales</taxon>
        <taxon>Cellulomonadaceae</taxon>
        <taxon>Cellulomonas</taxon>
    </lineage>
</organism>
<dbReference type="Gene3D" id="1.10.510.10">
    <property type="entry name" value="Transferase(Phosphotransferase) domain 1"/>
    <property type="match status" value="1"/>
</dbReference>
<protein>
    <recommendedName>
        <fullName evidence="1">non-specific serine/threonine protein kinase</fullName>
        <ecNumber evidence="1">2.7.11.1</ecNumber>
    </recommendedName>
</protein>
<reference evidence="11 12" key="1">
    <citation type="submission" date="2019-06" db="EMBL/GenBank/DDBJ databases">
        <title>Whole genome shotgun sequence of Cellulomonas uda NBRC 3747.</title>
        <authorList>
            <person name="Hosoyama A."/>
            <person name="Uohara A."/>
            <person name="Ohji S."/>
            <person name="Ichikawa N."/>
        </authorList>
    </citation>
    <scope>NUCLEOTIDE SEQUENCE [LARGE SCALE GENOMIC DNA]</scope>
    <source>
        <strain evidence="11 12">NBRC 3747</strain>
    </source>
</reference>
<dbReference type="Gene3D" id="1.25.40.10">
    <property type="entry name" value="Tetratricopeptide repeat domain"/>
    <property type="match status" value="1"/>
</dbReference>
<dbReference type="PANTHER" id="PTHR24363">
    <property type="entry name" value="SERINE/THREONINE PROTEIN KINASE"/>
    <property type="match status" value="1"/>
</dbReference>
<evidence type="ECO:0000313" key="11">
    <source>
        <dbReference type="EMBL" id="GEA80527.1"/>
    </source>
</evidence>
<dbReference type="GO" id="GO:0004674">
    <property type="term" value="F:protein serine/threonine kinase activity"/>
    <property type="evidence" value="ECO:0007669"/>
    <property type="project" value="UniProtKB-KW"/>
</dbReference>
<keyword evidence="4" id="KW-0547">Nucleotide-binding</keyword>
<dbReference type="PANTHER" id="PTHR24363:SF0">
    <property type="entry name" value="SERINE_THREONINE KINASE LIKE DOMAIN CONTAINING 1"/>
    <property type="match status" value="1"/>
</dbReference>
<dbReference type="InterPro" id="IPR011009">
    <property type="entry name" value="Kinase-like_dom_sf"/>
</dbReference>
<dbReference type="Gene3D" id="3.30.200.20">
    <property type="entry name" value="Phosphorylase Kinase, domain 1"/>
    <property type="match status" value="1"/>
</dbReference>
<comment type="catalytic activity">
    <reaction evidence="8">
        <text>L-seryl-[protein] + ATP = O-phospho-L-seryl-[protein] + ADP + H(+)</text>
        <dbReference type="Rhea" id="RHEA:17989"/>
        <dbReference type="Rhea" id="RHEA-COMP:9863"/>
        <dbReference type="Rhea" id="RHEA-COMP:11604"/>
        <dbReference type="ChEBI" id="CHEBI:15378"/>
        <dbReference type="ChEBI" id="CHEBI:29999"/>
        <dbReference type="ChEBI" id="CHEBI:30616"/>
        <dbReference type="ChEBI" id="CHEBI:83421"/>
        <dbReference type="ChEBI" id="CHEBI:456216"/>
        <dbReference type="EC" id="2.7.11.1"/>
    </reaction>
</comment>
<evidence type="ECO:0000259" key="10">
    <source>
        <dbReference type="PROSITE" id="PS50011"/>
    </source>
</evidence>
<evidence type="ECO:0000256" key="7">
    <source>
        <dbReference type="ARBA" id="ARBA00047899"/>
    </source>
</evidence>
<keyword evidence="2" id="KW-0723">Serine/threonine-protein kinase</keyword>
<feature type="domain" description="Protein kinase" evidence="10">
    <location>
        <begin position="197"/>
        <end position="465"/>
    </location>
</feature>
<keyword evidence="5 11" id="KW-0418">Kinase</keyword>
<feature type="compositionally biased region" description="Low complexity" evidence="9">
    <location>
        <begin position="79"/>
        <end position="112"/>
    </location>
</feature>
<accession>A0A4Y3K976</accession>
<evidence type="ECO:0000256" key="1">
    <source>
        <dbReference type="ARBA" id="ARBA00012513"/>
    </source>
</evidence>
<comment type="caution">
    <text evidence="11">The sequence shown here is derived from an EMBL/GenBank/DDBJ whole genome shotgun (WGS) entry which is preliminary data.</text>
</comment>